<dbReference type="Pfam" id="PF13481">
    <property type="entry name" value="AAA_25"/>
    <property type="match status" value="1"/>
</dbReference>
<comment type="caution">
    <text evidence="2">The sequence shown here is derived from an EMBL/GenBank/DDBJ whole genome shotgun (WGS) entry which is preliminary data.</text>
</comment>
<dbReference type="EMBL" id="QFPN01000005">
    <property type="protein sequence ID" value="PZQ15079.1"/>
    <property type="molecule type" value="Genomic_DNA"/>
</dbReference>
<feature type="region of interest" description="Disordered" evidence="1">
    <location>
        <begin position="494"/>
        <end position="524"/>
    </location>
</feature>
<dbReference type="Gene3D" id="3.40.50.300">
    <property type="entry name" value="P-loop containing nucleotide triphosphate hydrolases"/>
    <property type="match status" value="1"/>
</dbReference>
<evidence type="ECO:0000256" key="1">
    <source>
        <dbReference type="SAM" id="MobiDB-lite"/>
    </source>
</evidence>
<reference evidence="2 3" key="1">
    <citation type="submission" date="2017-08" db="EMBL/GenBank/DDBJ databases">
        <title>Infants hospitalized years apart are colonized by the same room-sourced microbial strains.</title>
        <authorList>
            <person name="Brooks B."/>
            <person name="Olm M.R."/>
            <person name="Firek B.A."/>
            <person name="Baker R."/>
            <person name="Thomas B.C."/>
            <person name="Morowitz M.J."/>
            <person name="Banfield J.F."/>
        </authorList>
    </citation>
    <scope>NUCLEOTIDE SEQUENCE [LARGE SCALE GENOMIC DNA]</scope>
    <source>
        <strain evidence="2">S2_005_003_R2_43</strain>
    </source>
</reference>
<evidence type="ECO:0008006" key="4">
    <source>
        <dbReference type="Google" id="ProtNLM"/>
    </source>
</evidence>
<name>A0A2W5KGA9_ANCNO</name>
<proteinExistence type="predicted"/>
<accession>A0A2W5KGA9</accession>
<evidence type="ECO:0000313" key="2">
    <source>
        <dbReference type="EMBL" id="PZQ15079.1"/>
    </source>
</evidence>
<gene>
    <name evidence="2" type="ORF">DI565_11700</name>
</gene>
<dbReference type="InterPro" id="IPR027417">
    <property type="entry name" value="P-loop_NTPase"/>
</dbReference>
<organism evidence="2 3">
    <name type="scientific">Ancylobacter novellus</name>
    <name type="common">Thiobacillus novellus</name>
    <dbReference type="NCBI Taxonomy" id="921"/>
    <lineage>
        <taxon>Bacteria</taxon>
        <taxon>Pseudomonadati</taxon>
        <taxon>Pseudomonadota</taxon>
        <taxon>Alphaproteobacteria</taxon>
        <taxon>Hyphomicrobiales</taxon>
        <taxon>Xanthobacteraceae</taxon>
        <taxon>Ancylobacter</taxon>
    </lineage>
</organism>
<dbReference type="AlphaFoldDB" id="A0A2W5KGA9"/>
<dbReference type="Proteomes" id="UP000249577">
    <property type="component" value="Unassembled WGS sequence"/>
</dbReference>
<evidence type="ECO:0000313" key="3">
    <source>
        <dbReference type="Proteomes" id="UP000249577"/>
    </source>
</evidence>
<sequence>MDGFIIEHPPAERKDFGDILGGLNGAVPSFTAKTPGTSAAGPDVFRHFWDLGYRRLVPVIPPDAAISKRSSITKRLASGRDDRGKVPGERWADGTWSGMPWVTHEASEADLIKWATWSAGVGVKAGDLGDGTSLVMIDADTLDVERAKAIKGAVEKTIGKLPVRVGRYPKAGYLVRVRGGFRYARVEFGAEDEKRERVEILSDGKFFVAAGVHPTTKQPYRWPAGDPPDLADVPVVEPEALLRLLDTLKLLLPNCGEVKKEGATGSVDQAALRGEPEKVKAAVEATRNRTKDFPSRDEWVAYGYLIKAAMGPGHEAEALELFLDWSDRWEDPYEDEHGVKASNPHDYAQAEWARMQPPFKAGASKLFDIACRRSDGAFTMGDVWFEEPAPQIDPLFPEAPKVDPFAHVAVVCGPMDPKSIPLREWVVEPRYPRGAAVELAGEPGINKSTLMLHDALTIATGAERLLTGGHSTPERLHVPGPVLVYNAEDSRDEMARRLSRRRRSTASPTSNTILSTFGQGLIDT</sequence>
<protein>
    <recommendedName>
        <fullName evidence="4">DNA primase/polymerase bifunctional N-terminal domain-containing protein</fullName>
    </recommendedName>
</protein>